<keyword evidence="6 10" id="KW-1133">Transmembrane helix</keyword>
<sequence length="290" mass="34292">MKYPEMNETIPKYALTFPFEDNFNYHATKVMMERFWTRAHYWIAAYLAIVFSLRGLMKNRRPFHLRKTLALWNLALAVFSIFGALRTMPELLHSLSRFGFAYSACIAAYMEHNKVASFWHWVFVCSKVIEFGDTMFLVLRKRPLTFLHVYHHVSVLLFCWNTFISCSAPARWFGVMNFMVHSFMYSYYFARSLDIRMPKFVAIAITASQIAQMVMGAFVCTYAFVSKTRGHHCDVGYDELKLYLAIYLSYFVLFLRFFYNAYVRGPRSKIPSTPTKEVPEFDERRRFKAE</sequence>
<dbReference type="PANTHER" id="PTHR11157:SF17">
    <property type="entry name" value="ELONGATION OF VERY LONG CHAIN FATTY ACIDS PROTEIN 6"/>
    <property type="match status" value="1"/>
</dbReference>
<evidence type="ECO:0000256" key="8">
    <source>
        <dbReference type="ARBA" id="ARBA00023136"/>
    </source>
</evidence>
<organism evidence="12">
    <name type="scientific">Notodromas monacha</name>
    <dbReference type="NCBI Taxonomy" id="399045"/>
    <lineage>
        <taxon>Eukaryota</taxon>
        <taxon>Metazoa</taxon>
        <taxon>Ecdysozoa</taxon>
        <taxon>Arthropoda</taxon>
        <taxon>Crustacea</taxon>
        <taxon>Oligostraca</taxon>
        <taxon>Ostracoda</taxon>
        <taxon>Podocopa</taxon>
        <taxon>Podocopida</taxon>
        <taxon>Cypridocopina</taxon>
        <taxon>Cypridoidea</taxon>
        <taxon>Cyprididae</taxon>
        <taxon>Notodromas</taxon>
    </lineage>
</organism>
<keyword evidence="2 10" id="KW-0444">Lipid biosynthesis</keyword>
<feature type="transmembrane region" description="Helical" evidence="10">
    <location>
        <begin position="118"/>
        <end position="139"/>
    </location>
</feature>
<dbReference type="AlphaFoldDB" id="A0A7R9BGD4"/>
<evidence type="ECO:0000256" key="6">
    <source>
        <dbReference type="ARBA" id="ARBA00022989"/>
    </source>
</evidence>
<feature type="region of interest" description="Disordered" evidence="11">
    <location>
        <begin position="270"/>
        <end position="290"/>
    </location>
</feature>
<evidence type="ECO:0000256" key="7">
    <source>
        <dbReference type="ARBA" id="ARBA00023098"/>
    </source>
</evidence>
<feature type="transmembrane region" description="Helical" evidence="10">
    <location>
        <begin position="146"/>
        <end position="164"/>
    </location>
</feature>
<reference evidence="12" key="1">
    <citation type="submission" date="2020-11" db="EMBL/GenBank/DDBJ databases">
        <authorList>
            <person name="Tran Van P."/>
        </authorList>
    </citation>
    <scope>NUCLEOTIDE SEQUENCE</scope>
</reference>
<dbReference type="EMBL" id="OA882171">
    <property type="protein sequence ID" value="CAD7273469.1"/>
    <property type="molecule type" value="Genomic_DNA"/>
</dbReference>
<dbReference type="Proteomes" id="UP000678499">
    <property type="component" value="Unassembled WGS sequence"/>
</dbReference>
<proteinExistence type="inferred from homology"/>
<dbReference type="GO" id="GO:0042761">
    <property type="term" value="P:very long-chain fatty acid biosynthetic process"/>
    <property type="evidence" value="ECO:0007669"/>
    <property type="project" value="TreeGrafter"/>
</dbReference>
<evidence type="ECO:0000313" key="13">
    <source>
        <dbReference type="Proteomes" id="UP000678499"/>
    </source>
</evidence>
<gene>
    <name evidence="12" type="ORF">NMOB1V02_LOCUS1353</name>
</gene>
<dbReference type="GO" id="GO:0005789">
    <property type="term" value="C:endoplasmic reticulum membrane"/>
    <property type="evidence" value="ECO:0007669"/>
    <property type="project" value="TreeGrafter"/>
</dbReference>
<evidence type="ECO:0000256" key="1">
    <source>
        <dbReference type="ARBA" id="ARBA00004141"/>
    </source>
</evidence>
<dbReference type="EC" id="2.3.1.199" evidence="10"/>
<dbReference type="GO" id="GO:0030148">
    <property type="term" value="P:sphingolipid biosynthetic process"/>
    <property type="evidence" value="ECO:0007669"/>
    <property type="project" value="TreeGrafter"/>
</dbReference>
<accession>A0A7R9BGD4</accession>
<feature type="transmembrane region" description="Helical" evidence="10">
    <location>
        <begin position="39"/>
        <end position="57"/>
    </location>
</feature>
<keyword evidence="4 10" id="KW-0812">Transmembrane</keyword>
<evidence type="ECO:0000256" key="10">
    <source>
        <dbReference type="RuleBase" id="RU361115"/>
    </source>
</evidence>
<keyword evidence="5 10" id="KW-0276">Fatty acid metabolism</keyword>
<evidence type="ECO:0000256" key="11">
    <source>
        <dbReference type="SAM" id="MobiDB-lite"/>
    </source>
</evidence>
<dbReference type="GO" id="GO:0034626">
    <property type="term" value="P:fatty acid elongation, polyunsaturated fatty acid"/>
    <property type="evidence" value="ECO:0007669"/>
    <property type="project" value="TreeGrafter"/>
</dbReference>
<name>A0A7R9BGD4_9CRUS</name>
<evidence type="ECO:0000256" key="4">
    <source>
        <dbReference type="ARBA" id="ARBA00022692"/>
    </source>
</evidence>
<evidence type="ECO:0000313" key="12">
    <source>
        <dbReference type="EMBL" id="CAD7273469.1"/>
    </source>
</evidence>
<keyword evidence="7 10" id="KW-0443">Lipid metabolism</keyword>
<comment type="catalytic activity">
    <reaction evidence="10">
        <text>a very-long-chain acyl-CoA + malonyl-CoA + H(+) = a very-long-chain 3-oxoacyl-CoA + CO2 + CoA</text>
        <dbReference type="Rhea" id="RHEA:32727"/>
        <dbReference type="ChEBI" id="CHEBI:15378"/>
        <dbReference type="ChEBI" id="CHEBI:16526"/>
        <dbReference type="ChEBI" id="CHEBI:57287"/>
        <dbReference type="ChEBI" id="CHEBI:57384"/>
        <dbReference type="ChEBI" id="CHEBI:90725"/>
        <dbReference type="ChEBI" id="CHEBI:90736"/>
        <dbReference type="EC" id="2.3.1.199"/>
    </reaction>
</comment>
<protein>
    <recommendedName>
        <fullName evidence="10">Elongation of very long chain fatty acids protein</fullName>
        <ecNumber evidence="10">2.3.1.199</ecNumber>
    </recommendedName>
    <alternativeName>
        <fullName evidence="10">Very-long-chain 3-oxoacyl-CoA synthase</fullName>
    </alternativeName>
</protein>
<feature type="transmembrane region" description="Helical" evidence="10">
    <location>
        <begin position="240"/>
        <end position="259"/>
    </location>
</feature>
<keyword evidence="13" id="KW-1185">Reference proteome</keyword>
<dbReference type="InterPro" id="IPR030457">
    <property type="entry name" value="ELO_CS"/>
</dbReference>
<dbReference type="PROSITE" id="PS01188">
    <property type="entry name" value="ELO"/>
    <property type="match status" value="1"/>
</dbReference>
<feature type="transmembrane region" description="Helical" evidence="10">
    <location>
        <begin position="170"/>
        <end position="188"/>
    </location>
</feature>
<keyword evidence="9 10" id="KW-0275">Fatty acid biosynthesis</keyword>
<feature type="compositionally biased region" description="Basic and acidic residues" evidence="11">
    <location>
        <begin position="277"/>
        <end position="290"/>
    </location>
</feature>
<dbReference type="GO" id="GO:0019367">
    <property type="term" value="P:fatty acid elongation, saturated fatty acid"/>
    <property type="evidence" value="ECO:0007669"/>
    <property type="project" value="TreeGrafter"/>
</dbReference>
<dbReference type="InterPro" id="IPR002076">
    <property type="entry name" value="ELO_fam"/>
</dbReference>
<dbReference type="Pfam" id="PF01151">
    <property type="entry name" value="ELO"/>
    <property type="match status" value="1"/>
</dbReference>
<dbReference type="EMBL" id="CAJPEX010000134">
    <property type="protein sequence ID" value="CAG0913621.1"/>
    <property type="molecule type" value="Genomic_DNA"/>
</dbReference>
<dbReference type="GO" id="GO:0009922">
    <property type="term" value="F:fatty acid elongase activity"/>
    <property type="evidence" value="ECO:0007669"/>
    <property type="project" value="UniProtKB-EC"/>
</dbReference>
<dbReference type="PANTHER" id="PTHR11157">
    <property type="entry name" value="FATTY ACID ACYL TRANSFERASE-RELATED"/>
    <property type="match status" value="1"/>
</dbReference>
<feature type="transmembrane region" description="Helical" evidence="10">
    <location>
        <begin position="69"/>
        <end position="88"/>
    </location>
</feature>
<dbReference type="GO" id="GO:0034625">
    <property type="term" value="P:fatty acid elongation, monounsaturated fatty acid"/>
    <property type="evidence" value="ECO:0007669"/>
    <property type="project" value="TreeGrafter"/>
</dbReference>
<evidence type="ECO:0000256" key="2">
    <source>
        <dbReference type="ARBA" id="ARBA00022516"/>
    </source>
</evidence>
<dbReference type="OrthoDB" id="10259681at2759"/>
<evidence type="ECO:0000256" key="3">
    <source>
        <dbReference type="ARBA" id="ARBA00022679"/>
    </source>
</evidence>
<keyword evidence="8 10" id="KW-0472">Membrane</keyword>
<feature type="transmembrane region" description="Helical" evidence="10">
    <location>
        <begin position="200"/>
        <end position="225"/>
    </location>
</feature>
<comment type="subcellular location">
    <subcellularLocation>
        <location evidence="1">Membrane</location>
        <topology evidence="1">Multi-pass membrane protein</topology>
    </subcellularLocation>
</comment>
<evidence type="ECO:0000256" key="9">
    <source>
        <dbReference type="ARBA" id="ARBA00023160"/>
    </source>
</evidence>
<comment type="similarity">
    <text evidence="10">Belongs to the ELO family.</text>
</comment>
<keyword evidence="3 10" id="KW-0808">Transferase</keyword>
<evidence type="ECO:0000256" key="5">
    <source>
        <dbReference type="ARBA" id="ARBA00022832"/>
    </source>
</evidence>